<feature type="transmembrane region" description="Helical" evidence="1">
    <location>
        <begin position="47"/>
        <end position="68"/>
    </location>
</feature>
<evidence type="ECO:0000256" key="1">
    <source>
        <dbReference type="SAM" id="Phobius"/>
    </source>
</evidence>
<keyword evidence="3" id="KW-1185">Reference proteome</keyword>
<evidence type="ECO:0000313" key="3">
    <source>
        <dbReference type="Proteomes" id="UP000334019"/>
    </source>
</evidence>
<dbReference type="Pfam" id="PF09656">
    <property type="entry name" value="PGPGW"/>
    <property type="match status" value="1"/>
</dbReference>
<name>A0A5Q2RVG0_9ACTN</name>
<keyword evidence="1" id="KW-0812">Transmembrane</keyword>
<evidence type="ECO:0008006" key="4">
    <source>
        <dbReference type="Google" id="ProtNLM"/>
    </source>
</evidence>
<dbReference type="InterPro" id="IPR019099">
    <property type="entry name" value="Uncharacterised_PGPGW_TM"/>
</dbReference>
<dbReference type="Proteomes" id="UP000334019">
    <property type="component" value="Chromosome"/>
</dbReference>
<proteinExistence type="predicted"/>
<dbReference type="EMBL" id="CP045851">
    <property type="protein sequence ID" value="QGG97175.1"/>
    <property type="molecule type" value="Genomic_DNA"/>
</dbReference>
<organism evidence="2 3">
    <name type="scientific">Actinomarinicola tropica</name>
    <dbReference type="NCBI Taxonomy" id="2789776"/>
    <lineage>
        <taxon>Bacteria</taxon>
        <taxon>Bacillati</taxon>
        <taxon>Actinomycetota</taxon>
        <taxon>Acidimicrobiia</taxon>
        <taxon>Acidimicrobiales</taxon>
        <taxon>Iamiaceae</taxon>
        <taxon>Actinomarinicola</taxon>
    </lineage>
</organism>
<protein>
    <recommendedName>
        <fullName evidence="4">TIGR02611 family protein</fullName>
    </recommendedName>
</protein>
<keyword evidence="1" id="KW-1133">Transmembrane helix</keyword>
<accession>A0A5Q2RVG0</accession>
<dbReference type="KEGG" id="atq:GH723_17350"/>
<dbReference type="AlphaFoldDB" id="A0A5Q2RVG0"/>
<reference evidence="2 3" key="1">
    <citation type="submission" date="2019-11" db="EMBL/GenBank/DDBJ databases">
        <authorList>
            <person name="He Y."/>
        </authorList>
    </citation>
    <scope>NUCLEOTIDE SEQUENCE [LARGE SCALE GENOMIC DNA]</scope>
    <source>
        <strain evidence="2 3">SCSIO 58843</strain>
    </source>
</reference>
<keyword evidence="1" id="KW-0472">Membrane</keyword>
<feature type="transmembrane region" description="Helical" evidence="1">
    <location>
        <begin position="21"/>
        <end position="41"/>
    </location>
</feature>
<sequence>MRERLASLGRLWQLAPRRLRQTIVLVLGTTIVLLGLALIVLPGPFTLPLLLLGFAILGTEFAWAAAALERTKAGMAAGARVAKRAAGAAADRGSRIVRRRRD</sequence>
<evidence type="ECO:0000313" key="2">
    <source>
        <dbReference type="EMBL" id="QGG97175.1"/>
    </source>
</evidence>
<gene>
    <name evidence="2" type="ORF">GH723_17350</name>
</gene>